<accession>A0A382NLN0</accession>
<evidence type="ECO:0000256" key="5">
    <source>
        <dbReference type="SAM" id="Phobius"/>
    </source>
</evidence>
<sequence>MPFWNHVDELRSRVIKSLATVIIFSLVAYFFSDIFLQILSQPDIDIMDKVNLQVLKVTSMFMIKIYISLVIGLMFSIPVILYQVWKFVSPAIDKKLNFITLFMFMMSTVFFIGGAYFSYKTIIPLSISFFTSLTSQAVPVDYNITLENYLTYVIWMVFVGGLIFQLPIISIIFKRLGLIDHHLLRKGRRYAFLGIFIFAAILTPPDPFSQLLFSVPLIVLYEISIVIIRFMK</sequence>
<evidence type="ECO:0000313" key="6">
    <source>
        <dbReference type="EMBL" id="SVC62006.1"/>
    </source>
</evidence>
<protein>
    <recommendedName>
        <fullName evidence="7">Sec-independent protein translocase protein TatC</fullName>
    </recommendedName>
</protein>
<dbReference type="GO" id="GO:0065002">
    <property type="term" value="P:intracellular protein transmembrane transport"/>
    <property type="evidence" value="ECO:0007669"/>
    <property type="project" value="TreeGrafter"/>
</dbReference>
<feature type="transmembrane region" description="Helical" evidence="5">
    <location>
        <begin position="60"/>
        <end position="84"/>
    </location>
</feature>
<dbReference type="EMBL" id="UINC01101304">
    <property type="protein sequence ID" value="SVC62006.1"/>
    <property type="molecule type" value="Genomic_DNA"/>
</dbReference>
<evidence type="ECO:0000256" key="3">
    <source>
        <dbReference type="ARBA" id="ARBA00022989"/>
    </source>
</evidence>
<evidence type="ECO:0000256" key="2">
    <source>
        <dbReference type="ARBA" id="ARBA00022692"/>
    </source>
</evidence>
<dbReference type="GO" id="GO:0033281">
    <property type="term" value="C:TAT protein transport complex"/>
    <property type="evidence" value="ECO:0007669"/>
    <property type="project" value="TreeGrafter"/>
</dbReference>
<dbReference type="AlphaFoldDB" id="A0A382NLN0"/>
<dbReference type="HAMAP" id="MF_00902">
    <property type="entry name" value="TatC"/>
    <property type="match status" value="1"/>
</dbReference>
<feature type="transmembrane region" description="Helical" evidence="5">
    <location>
        <begin position="190"/>
        <end position="205"/>
    </location>
</feature>
<organism evidence="6">
    <name type="scientific">marine metagenome</name>
    <dbReference type="NCBI Taxonomy" id="408172"/>
    <lineage>
        <taxon>unclassified sequences</taxon>
        <taxon>metagenomes</taxon>
        <taxon>ecological metagenomes</taxon>
    </lineage>
</organism>
<dbReference type="NCBIfam" id="TIGR00945">
    <property type="entry name" value="tatC"/>
    <property type="match status" value="1"/>
</dbReference>
<comment type="subcellular location">
    <subcellularLocation>
        <location evidence="1">Membrane</location>
        <topology evidence="1">Multi-pass membrane protein</topology>
    </subcellularLocation>
</comment>
<dbReference type="GO" id="GO:0043953">
    <property type="term" value="P:protein transport by the Tat complex"/>
    <property type="evidence" value="ECO:0007669"/>
    <property type="project" value="TreeGrafter"/>
</dbReference>
<dbReference type="GO" id="GO:0009977">
    <property type="term" value="F:proton motive force dependent protein transmembrane transporter activity"/>
    <property type="evidence" value="ECO:0007669"/>
    <property type="project" value="TreeGrafter"/>
</dbReference>
<keyword evidence="2 5" id="KW-0812">Transmembrane</keyword>
<dbReference type="Pfam" id="PF00902">
    <property type="entry name" value="TatC"/>
    <property type="match status" value="1"/>
</dbReference>
<gene>
    <name evidence="6" type="ORF">METZ01_LOCUS314860</name>
</gene>
<feature type="transmembrane region" description="Helical" evidence="5">
    <location>
        <begin position="211"/>
        <end position="231"/>
    </location>
</feature>
<keyword evidence="4 5" id="KW-0472">Membrane</keyword>
<reference evidence="6" key="1">
    <citation type="submission" date="2018-05" db="EMBL/GenBank/DDBJ databases">
        <authorList>
            <person name="Lanie J.A."/>
            <person name="Ng W.-L."/>
            <person name="Kazmierczak K.M."/>
            <person name="Andrzejewski T.M."/>
            <person name="Davidsen T.M."/>
            <person name="Wayne K.J."/>
            <person name="Tettelin H."/>
            <person name="Glass J.I."/>
            <person name="Rusch D."/>
            <person name="Podicherti R."/>
            <person name="Tsui H.-C.T."/>
            <person name="Winkler M.E."/>
        </authorList>
    </citation>
    <scope>NUCLEOTIDE SEQUENCE</scope>
</reference>
<proteinExistence type="inferred from homology"/>
<dbReference type="PANTHER" id="PTHR30371:SF0">
    <property type="entry name" value="SEC-INDEPENDENT PROTEIN TRANSLOCASE PROTEIN TATC, CHLOROPLASTIC-RELATED"/>
    <property type="match status" value="1"/>
</dbReference>
<dbReference type="PRINTS" id="PR01840">
    <property type="entry name" value="TATCFAMILY"/>
</dbReference>
<evidence type="ECO:0000256" key="1">
    <source>
        <dbReference type="ARBA" id="ARBA00004141"/>
    </source>
</evidence>
<evidence type="ECO:0008006" key="7">
    <source>
        <dbReference type="Google" id="ProtNLM"/>
    </source>
</evidence>
<dbReference type="InterPro" id="IPR002033">
    <property type="entry name" value="TatC"/>
</dbReference>
<feature type="transmembrane region" description="Helical" evidence="5">
    <location>
        <begin position="149"/>
        <end position="169"/>
    </location>
</feature>
<feature type="transmembrane region" description="Helical" evidence="5">
    <location>
        <begin position="96"/>
        <end position="119"/>
    </location>
</feature>
<keyword evidence="3 5" id="KW-1133">Transmembrane helix</keyword>
<feature type="transmembrane region" description="Helical" evidence="5">
    <location>
        <begin position="21"/>
        <end position="40"/>
    </location>
</feature>
<name>A0A382NLN0_9ZZZZ</name>
<evidence type="ECO:0000256" key="4">
    <source>
        <dbReference type="ARBA" id="ARBA00023136"/>
    </source>
</evidence>
<dbReference type="PANTHER" id="PTHR30371">
    <property type="entry name" value="SEC-INDEPENDENT PROTEIN TRANSLOCASE PROTEIN TATC"/>
    <property type="match status" value="1"/>
</dbReference>